<comment type="caution">
    <text evidence="15">The sequence shown here is derived from an EMBL/GenBank/DDBJ whole genome shotgun (WGS) entry which is preliminary data.</text>
</comment>
<dbReference type="InterPro" id="IPR041222">
    <property type="entry name" value="PriA_3primeBD"/>
</dbReference>
<dbReference type="SMART" id="SM00487">
    <property type="entry name" value="DEXDc"/>
    <property type="match status" value="1"/>
</dbReference>
<dbReference type="GO" id="GO:0008270">
    <property type="term" value="F:zinc ion binding"/>
    <property type="evidence" value="ECO:0007669"/>
    <property type="project" value="UniProtKB-UniRule"/>
</dbReference>
<dbReference type="GO" id="GO:0043138">
    <property type="term" value="F:3'-5' DNA helicase activity"/>
    <property type="evidence" value="ECO:0007669"/>
    <property type="project" value="UniProtKB-EC"/>
</dbReference>
<dbReference type="GO" id="GO:0006310">
    <property type="term" value="P:DNA recombination"/>
    <property type="evidence" value="ECO:0007669"/>
    <property type="project" value="InterPro"/>
</dbReference>
<evidence type="ECO:0000256" key="7">
    <source>
        <dbReference type="ARBA" id="ARBA00022833"/>
    </source>
</evidence>
<feature type="binding site" evidence="12">
    <location>
        <position position="463"/>
    </location>
    <ligand>
        <name>Zn(2+)</name>
        <dbReference type="ChEBI" id="CHEBI:29105"/>
        <label>2</label>
    </ligand>
</feature>
<evidence type="ECO:0000256" key="4">
    <source>
        <dbReference type="ARBA" id="ARBA00022741"/>
    </source>
</evidence>
<evidence type="ECO:0000259" key="13">
    <source>
        <dbReference type="PROSITE" id="PS51192"/>
    </source>
</evidence>
<name>A0A9E2KCC5_9FIRM</name>
<gene>
    <name evidence="12 15" type="primary">priA</name>
    <name evidence="15" type="ORF">H9872_09095</name>
</gene>
<reference evidence="15" key="1">
    <citation type="journal article" date="2021" name="PeerJ">
        <title>Extensive microbial diversity within the chicken gut microbiome revealed by metagenomics and culture.</title>
        <authorList>
            <person name="Gilroy R."/>
            <person name="Ravi A."/>
            <person name="Getino M."/>
            <person name="Pursley I."/>
            <person name="Horton D.L."/>
            <person name="Alikhan N.F."/>
            <person name="Baker D."/>
            <person name="Gharbi K."/>
            <person name="Hall N."/>
            <person name="Watson M."/>
            <person name="Adriaenssens E.M."/>
            <person name="Foster-Nyarko E."/>
            <person name="Jarju S."/>
            <person name="Secka A."/>
            <person name="Antonio M."/>
            <person name="Oren A."/>
            <person name="Chaudhuri R.R."/>
            <person name="La Ragione R."/>
            <person name="Hildebrand F."/>
            <person name="Pallen M.J."/>
        </authorList>
    </citation>
    <scope>NUCLEOTIDE SEQUENCE</scope>
    <source>
        <strain evidence="15">B5-657</strain>
    </source>
</reference>
<dbReference type="HAMAP" id="MF_00983">
    <property type="entry name" value="PriA"/>
    <property type="match status" value="1"/>
</dbReference>
<dbReference type="CDD" id="cd17929">
    <property type="entry name" value="DEXHc_priA"/>
    <property type="match status" value="1"/>
</dbReference>
<dbReference type="Gene3D" id="3.40.50.300">
    <property type="entry name" value="P-loop containing nucleotide triphosphate hydrolases"/>
    <property type="match status" value="2"/>
</dbReference>
<dbReference type="Pfam" id="PF00270">
    <property type="entry name" value="DEAD"/>
    <property type="match status" value="1"/>
</dbReference>
<organism evidence="15 16">
    <name type="scientific">Candidatus Cellulosilyticum pullistercoris</name>
    <dbReference type="NCBI Taxonomy" id="2838521"/>
    <lineage>
        <taxon>Bacteria</taxon>
        <taxon>Bacillati</taxon>
        <taxon>Bacillota</taxon>
        <taxon>Clostridia</taxon>
        <taxon>Lachnospirales</taxon>
        <taxon>Cellulosilyticaceae</taxon>
        <taxon>Cellulosilyticum</taxon>
    </lineage>
</organism>
<evidence type="ECO:0000313" key="16">
    <source>
        <dbReference type="Proteomes" id="UP000824229"/>
    </source>
</evidence>
<reference evidence="15" key="2">
    <citation type="submission" date="2021-04" db="EMBL/GenBank/DDBJ databases">
        <authorList>
            <person name="Gilroy R."/>
        </authorList>
    </citation>
    <scope>NUCLEOTIDE SEQUENCE</scope>
    <source>
        <strain evidence="15">B5-657</strain>
    </source>
</reference>
<dbReference type="Pfam" id="PF18319">
    <property type="entry name" value="Zn_ribbon_PriA"/>
    <property type="match status" value="1"/>
</dbReference>
<keyword evidence="10 12" id="KW-0413">Isomerase</keyword>
<keyword evidence="2 12" id="KW-0235">DNA replication</keyword>
<evidence type="ECO:0000256" key="8">
    <source>
        <dbReference type="ARBA" id="ARBA00022840"/>
    </source>
</evidence>
<dbReference type="GO" id="GO:0006270">
    <property type="term" value="P:DNA replication initiation"/>
    <property type="evidence" value="ECO:0007669"/>
    <property type="project" value="TreeGrafter"/>
</dbReference>
<dbReference type="PANTHER" id="PTHR30580:SF0">
    <property type="entry name" value="PRIMOSOMAL PROTEIN N"/>
    <property type="match status" value="1"/>
</dbReference>
<dbReference type="NCBIfam" id="TIGR00595">
    <property type="entry name" value="priA"/>
    <property type="match status" value="1"/>
</dbReference>
<dbReference type="InterPro" id="IPR041236">
    <property type="entry name" value="PriA_C"/>
</dbReference>
<sequence length="752" mass="86506">MISYAGIIMEFATVSDIDRPFTYSIPDKLKETLKIGQRVKVPFGKGNRLKIGYVVSLLESIEPQKYRLKEIKEVVDEEPLLNEEQLEIIHFIVEYYGTSYASAIDVVLPPGLKDEPIAKNPSTIKMVCLNQDMLKVKIYYEANRHKQSFEKQRWIIDYLREHAKEELKAFERLEEVSKSSLKTLIQKQIVEVIEEEMIHQKDVIKYETFKVLNEGQQAAVDYLKALSEADVYRPVLLQGVTGSGKTEVFLHAIKEILEKGGSALVLVPEIALTSQTLSRFKERFGNQVALTHSRMTPKERQRLYMQAKDGEVSIIIGPRSAIFMPLPNLKLIVIDEAHDSSYKSEVEPKYHAIEVAKARMKYNKGQVLLATATPSIETYYEMKEGRYDLLRLDTRVGEAKLPEVEIVDMRLELANGNNSVLSQKLYMEIEETLKQDKQIMLLINRRGHSTFINCRSCGYVLKCEHCDVSMTYHSSTRSLQCHYCGKTLGVPEVCPECGSKHIRFFGSGTEKVEAFINERFGEYGVGRMDTDTTTGKEGHRKILEAFRRKEMHILIGTQMIAKGHDFPEVTLVGILSADSSLYMQDFRSNERTYQLLTQAMGRAGRGEDKGKVIIQTYNPDHLVMDVVRHNKQEFFYEQELMNRQMMSYPPYSNIFSVLIMGIDEGEVIRVTHLLSQYFRYYSEKGQNHFRVIGPSSAVVSKIGDEYRWRLFILGEVRDKLLIYGRFCLNKFYTHEIVNGIKIQWDINPLAMV</sequence>
<dbReference type="SMART" id="SM00490">
    <property type="entry name" value="HELICc"/>
    <property type="match status" value="1"/>
</dbReference>
<keyword evidence="7 12" id="KW-0862">Zinc</keyword>
<keyword evidence="4 12" id="KW-0547">Nucleotide-binding</keyword>
<dbReference type="InterPro" id="IPR027417">
    <property type="entry name" value="P-loop_NTPase"/>
</dbReference>
<dbReference type="GO" id="GO:0016787">
    <property type="term" value="F:hydrolase activity"/>
    <property type="evidence" value="ECO:0007669"/>
    <property type="project" value="UniProtKB-KW"/>
</dbReference>
<dbReference type="GO" id="GO:0006269">
    <property type="term" value="P:DNA replication, synthesis of primer"/>
    <property type="evidence" value="ECO:0007669"/>
    <property type="project" value="UniProtKB-KW"/>
</dbReference>
<dbReference type="PROSITE" id="PS51192">
    <property type="entry name" value="HELICASE_ATP_BIND_1"/>
    <property type="match status" value="1"/>
</dbReference>
<comment type="function">
    <text evidence="12">Initiates the restart of stalled replication forks, which reloads the replicative helicase on sites other than the origin of replication. Recognizes and binds to abandoned replication forks and remodels them to uncover a helicase loading site. Promotes assembly of the primosome at these replication forks.</text>
</comment>
<dbReference type="Pfam" id="PF00271">
    <property type="entry name" value="Helicase_C"/>
    <property type="match status" value="1"/>
</dbReference>
<feature type="binding site" evidence="12">
    <location>
        <position position="494"/>
    </location>
    <ligand>
        <name>Zn(2+)</name>
        <dbReference type="ChEBI" id="CHEBI:29105"/>
        <label>1</label>
    </ligand>
</feature>
<dbReference type="Proteomes" id="UP000824229">
    <property type="component" value="Unassembled WGS sequence"/>
</dbReference>
<dbReference type="CDD" id="cd18804">
    <property type="entry name" value="SF2_C_priA"/>
    <property type="match status" value="1"/>
</dbReference>
<dbReference type="InterPro" id="IPR040498">
    <property type="entry name" value="PriA_CRR"/>
</dbReference>
<evidence type="ECO:0000256" key="12">
    <source>
        <dbReference type="HAMAP-Rule" id="MF_00983"/>
    </source>
</evidence>
<evidence type="ECO:0000259" key="14">
    <source>
        <dbReference type="PROSITE" id="PS51194"/>
    </source>
</evidence>
<dbReference type="EC" id="5.6.2.4" evidence="12"/>
<dbReference type="PROSITE" id="PS51194">
    <property type="entry name" value="HELICASE_CTER"/>
    <property type="match status" value="1"/>
</dbReference>
<evidence type="ECO:0000256" key="5">
    <source>
        <dbReference type="ARBA" id="ARBA00022801"/>
    </source>
</evidence>
<dbReference type="InterPro" id="IPR001650">
    <property type="entry name" value="Helicase_C-like"/>
</dbReference>
<dbReference type="InterPro" id="IPR005259">
    <property type="entry name" value="PriA"/>
</dbReference>
<evidence type="ECO:0000256" key="3">
    <source>
        <dbReference type="ARBA" id="ARBA00022723"/>
    </source>
</evidence>
<feature type="binding site" evidence="12">
    <location>
        <position position="466"/>
    </location>
    <ligand>
        <name>Zn(2+)</name>
        <dbReference type="ChEBI" id="CHEBI:29105"/>
        <label>2</label>
    </ligand>
</feature>
<feature type="binding site" evidence="12">
    <location>
        <position position="484"/>
    </location>
    <ligand>
        <name>Zn(2+)</name>
        <dbReference type="ChEBI" id="CHEBI:29105"/>
        <label>2</label>
    </ligand>
</feature>
<feature type="binding site" evidence="12">
    <location>
        <position position="454"/>
    </location>
    <ligand>
        <name>Zn(2+)</name>
        <dbReference type="ChEBI" id="CHEBI:29105"/>
        <label>1</label>
    </ligand>
</feature>
<proteinExistence type="inferred from homology"/>
<keyword evidence="5 12" id="KW-0378">Hydrolase</keyword>
<dbReference type="GO" id="GO:0006302">
    <property type="term" value="P:double-strand break repair"/>
    <property type="evidence" value="ECO:0007669"/>
    <property type="project" value="InterPro"/>
</dbReference>
<evidence type="ECO:0000256" key="11">
    <source>
        <dbReference type="ARBA" id="ARBA00048988"/>
    </source>
</evidence>
<feature type="binding site" evidence="12">
    <location>
        <position position="481"/>
    </location>
    <ligand>
        <name>Zn(2+)</name>
        <dbReference type="ChEBI" id="CHEBI:29105"/>
        <label>2</label>
    </ligand>
</feature>
<keyword evidence="1 12" id="KW-0639">Primosome</keyword>
<feature type="domain" description="Helicase ATP-binding" evidence="13">
    <location>
        <begin position="226"/>
        <end position="392"/>
    </location>
</feature>
<evidence type="ECO:0000313" key="15">
    <source>
        <dbReference type="EMBL" id="MBU3804894.1"/>
    </source>
</evidence>
<dbReference type="GO" id="GO:0005524">
    <property type="term" value="F:ATP binding"/>
    <property type="evidence" value="ECO:0007669"/>
    <property type="project" value="UniProtKB-UniRule"/>
</dbReference>
<comment type="catalytic activity">
    <reaction evidence="12">
        <text>Couples ATP hydrolysis with the unwinding of duplex DNA by translocating in the 3'-5' direction.</text>
        <dbReference type="EC" id="5.6.2.4"/>
    </reaction>
</comment>
<dbReference type="InterPro" id="IPR014001">
    <property type="entry name" value="Helicase_ATP-bd"/>
</dbReference>
<keyword evidence="3 12" id="KW-0479">Metal-binding</keyword>
<protein>
    <recommendedName>
        <fullName evidence="12">Replication restart protein PriA</fullName>
    </recommendedName>
    <alternativeName>
        <fullName evidence="12">ATP-dependent DNA helicase PriA</fullName>
        <ecNumber evidence="12">5.6.2.4</ecNumber>
    </alternativeName>
    <alternativeName>
        <fullName evidence="12">DNA 3'-5' helicase PriA</fullName>
    </alternativeName>
</protein>
<keyword evidence="6 12" id="KW-0347">Helicase</keyword>
<dbReference type="SUPFAM" id="SSF52540">
    <property type="entry name" value="P-loop containing nucleoside triphosphate hydrolases"/>
    <property type="match status" value="2"/>
</dbReference>
<feature type="binding site" evidence="12">
    <location>
        <position position="497"/>
    </location>
    <ligand>
        <name>Zn(2+)</name>
        <dbReference type="ChEBI" id="CHEBI:29105"/>
        <label>1</label>
    </ligand>
</feature>
<evidence type="ECO:0000256" key="1">
    <source>
        <dbReference type="ARBA" id="ARBA00022515"/>
    </source>
</evidence>
<evidence type="ECO:0000256" key="2">
    <source>
        <dbReference type="ARBA" id="ARBA00022705"/>
    </source>
</evidence>
<evidence type="ECO:0000256" key="9">
    <source>
        <dbReference type="ARBA" id="ARBA00023125"/>
    </source>
</evidence>
<dbReference type="PANTHER" id="PTHR30580">
    <property type="entry name" value="PRIMOSOMAL PROTEIN N"/>
    <property type="match status" value="1"/>
</dbReference>
<comment type="cofactor">
    <cofactor evidence="12">
        <name>Zn(2+)</name>
        <dbReference type="ChEBI" id="CHEBI:29105"/>
    </cofactor>
    <text evidence="12">Binds 2 zinc ions per subunit.</text>
</comment>
<evidence type="ECO:0000256" key="6">
    <source>
        <dbReference type="ARBA" id="ARBA00022806"/>
    </source>
</evidence>
<comment type="similarity">
    <text evidence="12">Belongs to the helicase family. PriA subfamily.</text>
</comment>
<dbReference type="InterPro" id="IPR011545">
    <property type="entry name" value="DEAD/DEAH_box_helicase_dom"/>
</dbReference>
<comment type="subunit">
    <text evidence="12">Component of the replication restart primosome.</text>
</comment>
<dbReference type="EMBL" id="JAHLFQ010000210">
    <property type="protein sequence ID" value="MBU3804894.1"/>
    <property type="molecule type" value="Genomic_DNA"/>
</dbReference>
<accession>A0A9E2KCC5</accession>
<dbReference type="GO" id="GO:1990077">
    <property type="term" value="C:primosome complex"/>
    <property type="evidence" value="ECO:0007669"/>
    <property type="project" value="UniProtKB-UniRule"/>
</dbReference>
<dbReference type="Pfam" id="PF17764">
    <property type="entry name" value="PriA_3primeBD"/>
    <property type="match status" value="1"/>
</dbReference>
<dbReference type="Pfam" id="PF18074">
    <property type="entry name" value="PriA_C"/>
    <property type="match status" value="1"/>
</dbReference>
<comment type="catalytic activity">
    <reaction evidence="11 12">
        <text>ATP + H2O = ADP + phosphate + H(+)</text>
        <dbReference type="Rhea" id="RHEA:13065"/>
        <dbReference type="ChEBI" id="CHEBI:15377"/>
        <dbReference type="ChEBI" id="CHEBI:15378"/>
        <dbReference type="ChEBI" id="CHEBI:30616"/>
        <dbReference type="ChEBI" id="CHEBI:43474"/>
        <dbReference type="ChEBI" id="CHEBI:456216"/>
        <dbReference type="EC" id="5.6.2.4"/>
    </reaction>
</comment>
<dbReference type="Gene3D" id="3.40.1440.60">
    <property type="entry name" value="PriA, 3(prime) DNA-binding domain"/>
    <property type="match status" value="1"/>
</dbReference>
<dbReference type="FunFam" id="3.40.50.300:FF:000489">
    <property type="entry name" value="Primosome assembly protein PriA"/>
    <property type="match status" value="1"/>
</dbReference>
<feature type="binding site" evidence="12">
    <location>
        <position position="457"/>
    </location>
    <ligand>
        <name>Zn(2+)</name>
        <dbReference type="ChEBI" id="CHEBI:29105"/>
        <label>1</label>
    </ligand>
</feature>
<dbReference type="InterPro" id="IPR042115">
    <property type="entry name" value="PriA_3primeBD_sf"/>
</dbReference>
<keyword evidence="8 12" id="KW-0067">ATP-binding</keyword>
<dbReference type="GO" id="GO:0003677">
    <property type="term" value="F:DNA binding"/>
    <property type="evidence" value="ECO:0007669"/>
    <property type="project" value="UniProtKB-UniRule"/>
</dbReference>
<keyword evidence="9 12" id="KW-0238">DNA-binding</keyword>
<evidence type="ECO:0000256" key="10">
    <source>
        <dbReference type="ARBA" id="ARBA00023235"/>
    </source>
</evidence>
<dbReference type="AlphaFoldDB" id="A0A9E2KCC5"/>
<dbReference type="FunFam" id="3.40.1440.60:FF:000001">
    <property type="entry name" value="Primosomal protein N"/>
    <property type="match status" value="1"/>
</dbReference>
<feature type="domain" description="Helicase C-terminal" evidence="14">
    <location>
        <begin position="489"/>
        <end position="642"/>
    </location>
</feature>